<dbReference type="InterPro" id="IPR029039">
    <property type="entry name" value="Flavoprotein-like_sf"/>
</dbReference>
<comment type="caution">
    <text evidence="6">Lacks conserved residue(s) required for the propagation of feature annotation.</text>
</comment>
<keyword evidence="9" id="KW-1185">Reference proteome</keyword>
<comment type="caution">
    <text evidence="8">The sequence shown here is derived from an EMBL/GenBank/DDBJ whole genome shotgun (WGS) entry which is preliminary data.</text>
</comment>
<evidence type="ECO:0000256" key="6">
    <source>
        <dbReference type="HAMAP-Rule" id="MF_01216"/>
    </source>
</evidence>
<dbReference type="PANTHER" id="PTHR43741:SF2">
    <property type="entry name" value="FMN-DEPENDENT NADH:QUINONE OXIDOREDUCTASE"/>
    <property type="match status" value="1"/>
</dbReference>
<evidence type="ECO:0000256" key="2">
    <source>
        <dbReference type="ARBA" id="ARBA00022643"/>
    </source>
</evidence>
<comment type="similarity">
    <text evidence="6">Belongs to the azoreductase type 1 family.</text>
</comment>
<comment type="cofactor">
    <cofactor evidence="6">
        <name>FMN</name>
        <dbReference type="ChEBI" id="CHEBI:58210"/>
    </cofactor>
    <text evidence="6">Binds 1 FMN per subunit.</text>
</comment>
<dbReference type="AlphaFoldDB" id="A0A0D8ZQG2"/>
<dbReference type="EMBL" id="JYON01000044">
    <property type="protein sequence ID" value="KJH69446.1"/>
    <property type="molecule type" value="Genomic_DNA"/>
</dbReference>
<dbReference type="Pfam" id="PF02525">
    <property type="entry name" value="Flavodoxin_2"/>
    <property type="match status" value="1"/>
</dbReference>
<keyword evidence="3 6" id="KW-0560">Oxidoreductase</keyword>
<accession>A0A0D8ZQG2</accession>
<comment type="function">
    <text evidence="6">Quinone reductase that provides resistance to thiol-specific stress caused by electrophilic quinones.</text>
</comment>
<organism evidence="8 9">
    <name type="scientific">Aliterella atlantica CENA595</name>
    <dbReference type="NCBI Taxonomy" id="1618023"/>
    <lineage>
        <taxon>Bacteria</taxon>
        <taxon>Bacillati</taxon>
        <taxon>Cyanobacteriota</taxon>
        <taxon>Cyanophyceae</taxon>
        <taxon>Chroococcidiopsidales</taxon>
        <taxon>Aliterellaceae</taxon>
        <taxon>Aliterella</taxon>
    </lineage>
</organism>
<dbReference type="InterPro" id="IPR023048">
    <property type="entry name" value="NADH:quinone_OxRdtase_FMN_depd"/>
</dbReference>
<keyword evidence="1 6" id="KW-0285">Flavoprotein</keyword>
<dbReference type="SUPFAM" id="SSF52218">
    <property type="entry name" value="Flavoproteins"/>
    <property type="match status" value="1"/>
</dbReference>
<comment type="function">
    <text evidence="6">Also exhibits azoreductase activity. Catalyzes the reductive cleavage of the azo bond in aromatic azo compounds to the corresponding amines.</text>
</comment>
<dbReference type="InterPro" id="IPR050104">
    <property type="entry name" value="FMN-dep_NADH:Q_OxRdtase_AzoR1"/>
</dbReference>
<dbReference type="GO" id="GO:0016652">
    <property type="term" value="F:oxidoreductase activity, acting on NAD(P)H as acceptor"/>
    <property type="evidence" value="ECO:0007669"/>
    <property type="project" value="UniProtKB-UniRule"/>
</dbReference>
<gene>
    <name evidence="6" type="primary">azoR</name>
    <name evidence="8" type="ORF">UH38_23815</name>
</gene>
<dbReference type="HAMAP" id="MF_01216">
    <property type="entry name" value="Azoreductase_type1"/>
    <property type="match status" value="1"/>
</dbReference>
<comment type="catalytic activity">
    <reaction evidence="6">
        <text>2 a quinone + NADH + H(+) = 2 a 1,4-benzosemiquinone + NAD(+)</text>
        <dbReference type="Rhea" id="RHEA:65952"/>
        <dbReference type="ChEBI" id="CHEBI:15378"/>
        <dbReference type="ChEBI" id="CHEBI:57540"/>
        <dbReference type="ChEBI" id="CHEBI:57945"/>
        <dbReference type="ChEBI" id="CHEBI:132124"/>
        <dbReference type="ChEBI" id="CHEBI:134225"/>
    </reaction>
</comment>
<dbReference type="InterPro" id="IPR003680">
    <property type="entry name" value="Flavodoxin_fold"/>
</dbReference>
<dbReference type="RefSeq" id="WP_045057202.1">
    <property type="nucleotide sequence ID" value="NZ_CAWMDP010000055.1"/>
</dbReference>
<proteinExistence type="inferred from homology"/>
<evidence type="ECO:0000313" key="8">
    <source>
        <dbReference type="EMBL" id="KJH69446.1"/>
    </source>
</evidence>
<keyword evidence="2 6" id="KW-0288">FMN</keyword>
<feature type="binding site" evidence="6">
    <location>
        <position position="9"/>
    </location>
    <ligand>
        <name>FMN</name>
        <dbReference type="ChEBI" id="CHEBI:58210"/>
    </ligand>
</feature>
<feature type="domain" description="Flavodoxin-like fold" evidence="7">
    <location>
        <begin position="1"/>
        <end position="200"/>
    </location>
</feature>
<sequence length="207" mass="23540">MKLLEVQSSVRLEKSISRALSHEFIQAWQKYNPSAQHKQQDVGINPPAHPTELWTTANYTSPATRTLEMEATLVDSEQLIEELLWADRLLLGVPMYNFSIPSTLKVYLDNIVRVNRTFTFDSTSFRFAGLARDKKALVITPSAGNFAPHTPLGSMNFCQTYLQSILKFIGIEDIEIVTVPNQFMPDDIRQPEIERARTKLLDLAATW</sequence>
<dbReference type="OrthoDB" id="9805013at2"/>
<reference evidence="8 9" key="1">
    <citation type="submission" date="2015-02" db="EMBL/GenBank/DDBJ databases">
        <title>Draft genome of a novel marine cyanobacterium (Chroococcales) isolated from South Atlantic Ocean.</title>
        <authorList>
            <person name="Rigonato J."/>
            <person name="Alvarenga D.O."/>
            <person name="Branco L.H."/>
            <person name="Varani A.M."/>
            <person name="Brandini F.P."/>
            <person name="Fiore M.F."/>
        </authorList>
    </citation>
    <scope>NUCLEOTIDE SEQUENCE [LARGE SCALE GENOMIC DNA]</scope>
    <source>
        <strain evidence="8 9">CENA595</strain>
    </source>
</reference>
<comment type="subunit">
    <text evidence="6">Homodimer.</text>
</comment>
<protein>
    <recommendedName>
        <fullName evidence="6">FMN dependent NADH:quinone oxidoreductase</fullName>
        <ecNumber evidence="6">1.6.5.-</ecNumber>
    </recommendedName>
    <alternativeName>
        <fullName evidence="6">Azo-dye reductase</fullName>
    </alternativeName>
    <alternativeName>
        <fullName evidence="6">FMN-dependent NADH-azo compound oxidoreductase</fullName>
    </alternativeName>
    <alternativeName>
        <fullName evidence="6">FMN-dependent NADH-azoreductase</fullName>
        <ecNumber evidence="6">1.7.1.17</ecNumber>
    </alternativeName>
</protein>
<dbReference type="Proteomes" id="UP000032452">
    <property type="component" value="Unassembled WGS sequence"/>
</dbReference>
<feature type="binding site" evidence="6">
    <location>
        <begin position="95"/>
        <end position="98"/>
    </location>
    <ligand>
        <name>FMN</name>
        <dbReference type="ChEBI" id="CHEBI:58210"/>
    </ligand>
</feature>
<evidence type="ECO:0000313" key="9">
    <source>
        <dbReference type="Proteomes" id="UP000032452"/>
    </source>
</evidence>
<comment type="catalytic activity">
    <reaction evidence="5">
        <text>N,N-dimethyl-1,4-phenylenediamine + anthranilate + 2 NAD(+) = 2-(4-dimethylaminophenyl)diazenylbenzoate + 2 NADH + 2 H(+)</text>
        <dbReference type="Rhea" id="RHEA:55872"/>
        <dbReference type="ChEBI" id="CHEBI:15378"/>
        <dbReference type="ChEBI" id="CHEBI:15783"/>
        <dbReference type="ChEBI" id="CHEBI:16567"/>
        <dbReference type="ChEBI" id="CHEBI:57540"/>
        <dbReference type="ChEBI" id="CHEBI:57945"/>
        <dbReference type="ChEBI" id="CHEBI:71579"/>
        <dbReference type="EC" id="1.7.1.17"/>
    </reaction>
    <physiologicalReaction direction="right-to-left" evidence="5">
        <dbReference type="Rhea" id="RHEA:55874"/>
    </physiologicalReaction>
</comment>
<dbReference type="PANTHER" id="PTHR43741">
    <property type="entry name" value="FMN-DEPENDENT NADH-AZOREDUCTASE 1"/>
    <property type="match status" value="1"/>
</dbReference>
<evidence type="ECO:0000256" key="1">
    <source>
        <dbReference type="ARBA" id="ARBA00022630"/>
    </source>
</evidence>
<name>A0A0D8ZQG2_9CYAN</name>
<dbReference type="GO" id="GO:0009055">
    <property type="term" value="F:electron transfer activity"/>
    <property type="evidence" value="ECO:0007669"/>
    <property type="project" value="UniProtKB-UniRule"/>
</dbReference>
<evidence type="ECO:0000256" key="3">
    <source>
        <dbReference type="ARBA" id="ARBA00023002"/>
    </source>
</evidence>
<evidence type="ECO:0000259" key="7">
    <source>
        <dbReference type="Pfam" id="PF02525"/>
    </source>
</evidence>
<keyword evidence="4 6" id="KW-0520">NAD</keyword>
<dbReference type="PATRIC" id="fig|1618023.3.peg.4609"/>
<dbReference type="EC" id="1.7.1.17" evidence="6"/>
<evidence type="ECO:0000256" key="4">
    <source>
        <dbReference type="ARBA" id="ARBA00023027"/>
    </source>
</evidence>
<evidence type="ECO:0000256" key="5">
    <source>
        <dbReference type="ARBA" id="ARBA00048542"/>
    </source>
</evidence>
<feature type="binding site" evidence="6">
    <location>
        <begin position="15"/>
        <end position="17"/>
    </location>
    <ligand>
        <name>FMN</name>
        <dbReference type="ChEBI" id="CHEBI:58210"/>
    </ligand>
</feature>
<dbReference type="GO" id="GO:0010181">
    <property type="term" value="F:FMN binding"/>
    <property type="evidence" value="ECO:0007669"/>
    <property type="project" value="UniProtKB-UniRule"/>
</dbReference>
<dbReference type="GO" id="GO:0016655">
    <property type="term" value="F:oxidoreductase activity, acting on NAD(P)H, quinone or similar compound as acceptor"/>
    <property type="evidence" value="ECO:0007669"/>
    <property type="project" value="InterPro"/>
</dbReference>
<dbReference type="EC" id="1.6.5.-" evidence="6"/>
<dbReference type="Gene3D" id="3.40.50.360">
    <property type="match status" value="1"/>
</dbReference>